<evidence type="ECO:0000313" key="3">
    <source>
        <dbReference type="Proteomes" id="UP000700596"/>
    </source>
</evidence>
<sequence>MALRPFRKTKSSVDFELGVISPPQPQCTFSFLHPSASNPLGANPVRGKRTCPLIGNSCQVPILDLGLPDQMFLHTRMHTPETGRHFITVEEICPPSRATSHCSKPLPPLPPEETQTRASSPKPVVYAHIHNSPSPPKSNLRFKASQLYLRDDYRAHAPVLPISPLKPLSIIPSIPRPLSSDEEVRQYMSPRASTLDELITVRYGGEKIELEENDGLNMDLYESP</sequence>
<name>A0A9P9IRK8_9PLEO</name>
<comment type="caution">
    <text evidence="2">The sequence shown here is derived from an EMBL/GenBank/DDBJ whole genome shotgun (WGS) entry which is preliminary data.</text>
</comment>
<dbReference type="Proteomes" id="UP000700596">
    <property type="component" value="Unassembled WGS sequence"/>
</dbReference>
<keyword evidence="3" id="KW-1185">Reference proteome</keyword>
<organism evidence="2 3">
    <name type="scientific">Dendryphion nanum</name>
    <dbReference type="NCBI Taxonomy" id="256645"/>
    <lineage>
        <taxon>Eukaryota</taxon>
        <taxon>Fungi</taxon>
        <taxon>Dikarya</taxon>
        <taxon>Ascomycota</taxon>
        <taxon>Pezizomycotina</taxon>
        <taxon>Dothideomycetes</taxon>
        <taxon>Pleosporomycetidae</taxon>
        <taxon>Pleosporales</taxon>
        <taxon>Torulaceae</taxon>
        <taxon>Dendryphion</taxon>
    </lineage>
</organism>
<accession>A0A9P9IRK8</accession>
<evidence type="ECO:0000313" key="2">
    <source>
        <dbReference type="EMBL" id="KAH7128569.1"/>
    </source>
</evidence>
<gene>
    <name evidence="2" type="ORF">B0J11DRAFT_525278</name>
</gene>
<protein>
    <submittedName>
        <fullName evidence="2">Uncharacterized protein</fullName>
    </submittedName>
</protein>
<evidence type="ECO:0000256" key="1">
    <source>
        <dbReference type="SAM" id="MobiDB-lite"/>
    </source>
</evidence>
<dbReference type="AlphaFoldDB" id="A0A9P9IRK8"/>
<proteinExistence type="predicted"/>
<dbReference type="EMBL" id="JAGMWT010000005">
    <property type="protein sequence ID" value="KAH7128569.1"/>
    <property type="molecule type" value="Genomic_DNA"/>
</dbReference>
<feature type="region of interest" description="Disordered" evidence="1">
    <location>
        <begin position="98"/>
        <end position="117"/>
    </location>
</feature>
<reference evidence="2" key="1">
    <citation type="journal article" date="2021" name="Nat. Commun.">
        <title>Genetic determinants of endophytism in the Arabidopsis root mycobiome.</title>
        <authorList>
            <person name="Mesny F."/>
            <person name="Miyauchi S."/>
            <person name="Thiergart T."/>
            <person name="Pickel B."/>
            <person name="Atanasova L."/>
            <person name="Karlsson M."/>
            <person name="Huettel B."/>
            <person name="Barry K.W."/>
            <person name="Haridas S."/>
            <person name="Chen C."/>
            <person name="Bauer D."/>
            <person name="Andreopoulos W."/>
            <person name="Pangilinan J."/>
            <person name="LaButti K."/>
            <person name="Riley R."/>
            <person name="Lipzen A."/>
            <person name="Clum A."/>
            <person name="Drula E."/>
            <person name="Henrissat B."/>
            <person name="Kohler A."/>
            <person name="Grigoriev I.V."/>
            <person name="Martin F.M."/>
            <person name="Hacquard S."/>
        </authorList>
    </citation>
    <scope>NUCLEOTIDE SEQUENCE</scope>
    <source>
        <strain evidence="2">MPI-CAGE-CH-0243</strain>
    </source>
</reference>